<sequence length="352" mass="38403">MPDLFDPIHIGAIKAENRIVMAPLTRMRAFDQRIPSALSLDYYVQRASAGMILTEATAVTPQGVGYPNTPGIWSDEQIEGWSRINAAVHAAGGKMVLQMWHVGRISDPVYLDGDLPVAPSAIAAEGHVATIRPYKSYVVPRALETEEVAAIVEDFRRAAENAKRAGFDGVEIHAANGYLFDQFLHDGSNLRTDQYGGSIANRARFLLDTVDAVLTVWPADRVGVHLNTMSNTHSVQDSDPQALFGYVAEQLNDRQLAFIFVREALDTPQRILPLIRKTFSGVVIANDGLTRGAAEQLLADGEADAVSFGRVYISNPDLVERLRRGAPLNELNSNTIYGPGAEGYTDYPALAE</sequence>
<dbReference type="Proteomes" id="UP000231901">
    <property type="component" value="Chromosome"/>
</dbReference>
<evidence type="ECO:0000313" key="4">
    <source>
        <dbReference type="EMBL" id="ATZ95195.1"/>
    </source>
</evidence>
<dbReference type="InterPro" id="IPR013785">
    <property type="entry name" value="Aldolase_TIM"/>
</dbReference>
<name>A0A2K8QQ32_9GAMM</name>
<evidence type="ECO:0000256" key="3">
    <source>
        <dbReference type="ARBA" id="ARBA00023002"/>
    </source>
</evidence>
<evidence type="ECO:0000313" key="5">
    <source>
        <dbReference type="Proteomes" id="UP000231901"/>
    </source>
</evidence>
<dbReference type="GO" id="GO:0005829">
    <property type="term" value="C:cytosol"/>
    <property type="evidence" value="ECO:0007669"/>
    <property type="project" value="UniProtKB-ARBA"/>
</dbReference>
<evidence type="ECO:0000256" key="2">
    <source>
        <dbReference type="ARBA" id="ARBA00005979"/>
    </source>
</evidence>
<dbReference type="InterPro" id="IPR001155">
    <property type="entry name" value="OxRdtase_FMN_N"/>
</dbReference>
<dbReference type="InterPro" id="IPR045247">
    <property type="entry name" value="Oye-like"/>
</dbReference>
<accession>A0A2K8QQ32</accession>
<keyword evidence="3" id="KW-0560">Oxidoreductase</keyword>
<comment type="cofactor">
    <cofactor evidence="1">
        <name>FMN</name>
        <dbReference type="ChEBI" id="CHEBI:58210"/>
    </cofactor>
</comment>
<dbReference type="Pfam" id="PF00724">
    <property type="entry name" value="Oxidored_FMN"/>
    <property type="match status" value="1"/>
</dbReference>
<gene>
    <name evidence="4" type="ORF">CVE23_15145</name>
</gene>
<keyword evidence="5" id="KW-1185">Reference proteome</keyword>
<organism evidence="4 5">
    <name type="scientific">Dickeya fangzhongdai</name>
    <dbReference type="NCBI Taxonomy" id="1778540"/>
    <lineage>
        <taxon>Bacteria</taxon>
        <taxon>Pseudomonadati</taxon>
        <taxon>Pseudomonadota</taxon>
        <taxon>Gammaproteobacteria</taxon>
        <taxon>Enterobacterales</taxon>
        <taxon>Pectobacteriaceae</taxon>
        <taxon>Dickeya</taxon>
    </lineage>
</organism>
<proteinExistence type="inferred from homology"/>
<dbReference type="GeneID" id="66565663"/>
<dbReference type="Gene3D" id="3.20.20.70">
    <property type="entry name" value="Aldolase class I"/>
    <property type="match status" value="1"/>
</dbReference>
<dbReference type="AlphaFoldDB" id="A0A2K8QQ32"/>
<dbReference type="EMBL" id="CP025003">
    <property type="protein sequence ID" value="ATZ95195.1"/>
    <property type="molecule type" value="Genomic_DNA"/>
</dbReference>
<dbReference type="PANTHER" id="PTHR22893">
    <property type="entry name" value="NADH OXIDOREDUCTASE-RELATED"/>
    <property type="match status" value="1"/>
</dbReference>
<dbReference type="RefSeq" id="WP_038919704.1">
    <property type="nucleotide sequence ID" value="NZ_BMJF01000002.1"/>
</dbReference>
<dbReference type="GO" id="GO:0016628">
    <property type="term" value="F:oxidoreductase activity, acting on the CH-CH group of donors, NAD or NADP as acceptor"/>
    <property type="evidence" value="ECO:0007669"/>
    <property type="project" value="UniProtKB-ARBA"/>
</dbReference>
<dbReference type="CDD" id="cd02933">
    <property type="entry name" value="OYE_like_FMN"/>
    <property type="match status" value="1"/>
</dbReference>
<dbReference type="KEGG" id="dfn:CVE23_15145"/>
<dbReference type="OrthoDB" id="8523426at2"/>
<evidence type="ECO:0000256" key="1">
    <source>
        <dbReference type="ARBA" id="ARBA00001917"/>
    </source>
</evidence>
<dbReference type="PANTHER" id="PTHR22893:SF98">
    <property type="entry name" value="OXIDOREDUCTASE"/>
    <property type="match status" value="1"/>
</dbReference>
<dbReference type="FunFam" id="3.20.20.70:FF:000059">
    <property type="entry name" value="N-ethylmaleimide reductase, FMN-linked"/>
    <property type="match status" value="1"/>
</dbReference>
<dbReference type="GO" id="GO:0010181">
    <property type="term" value="F:FMN binding"/>
    <property type="evidence" value="ECO:0007669"/>
    <property type="project" value="InterPro"/>
</dbReference>
<comment type="similarity">
    <text evidence="2">Belongs to the NADH:flavin oxidoreductase/NADH oxidase family.</text>
</comment>
<protein>
    <submittedName>
        <fullName evidence="4">Alkene reductase</fullName>
    </submittedName>
</protein>
<dbReference type="SUPFAM" id="SSF51395">
    <property type="entry name" value="FMN-linked oxidoreductases"/>
    <property type="match status" value="1"/>
</dbReference>
<reference evidence="5" key="1">
    <citation type="journal article" date="2018" name="Genome Announc.">
        <title>Complete genome sequence of a Dickeya fangzhongdai type strain causing bleeding canker of pear tree trunks.</title>
        <authorList>
            <person name="Zhao Y."/>
            <person name="Tian Y."/>
            <person name="Li X."/>
            <person name="Hu B."/>
        </authorList>
    </citation>
    <scope>NUCLEOTIDE SEQUENCE [LARGE SCALE GENOMIC DNA]</scope>
    <source>
        <strain evidence="5">DSM 101947</strain>
    </source>
</reference>